<dbReference type="Pfam" id="PF00929">
    <property type="entry name" value="RNase_T"/>
    <property type="match status" value="1"/>
</dbReference>
<dbReference type="InterPro" id="IPR036397">
    <property type="entry name" value="RNaseH_sf"/>
</dbReference>
<dbReference type="AlphaFoldDB" id="I4APM5"/>
<dbReference type="OrthoDB" id="9803913at2"/>
<evidence type="ECO:0000259" key="1">
    <source>
        <dbReference type="SMART" id="SM00479"/>
    </source>
</evidence>
<dbReference type="InterPro" id="IPR013520">
    <property type="entry name" value="Ribonucl_H"/>
</dbReference>
<dbReference type="HOGENOM" id="CLU_047806_14_1_10"/>
<dbReference type="KEGG" id="fli:Fleli_3592"/>
<dbReference type="GO" id="GO:0008408">
    <property type="term" value="F:3'-5' exonuclease activity"/>
    <property type="evidence" value="ECO:0007669"/>
    <property type="project" value="TreeGrafter"/>
</dbReference>
<sequence length="204" mass="23719">MDFITIDFETANFQRNSACEIGLTFVKDNQITETKSWLIRPKINHFEPMNVSIHGITAADVWEQPRFDELWKSELKGLLENQFLIAHNASFDFSVLRKTLDDYDLPYPDLSYSCSYLFAKKIWTEMPRYDLKTLCNQNEIYFRHHRAGSDADATAQLALKGFEKVNVTCQQTFSEKLEITVGKLFKGGYIPSTNHKKAKRKKVY</sequence>
<proteinExistence type="predicted"/>
<organism evidence="2 3">
    <name type="scientific">Bernardetia litoralis (strain ATCC 23117 / DSM 6794 / NBRC 15988 / NCIMB 1366 / Fx l1 / Sio-4)</name>
    <name type="common">Flexibacter litoralis</name>
    <dbReference type="NCBI Taxonomy" id="880071"/>
    <lineage>
        <taxon>Bacteria</taxon>
        <taxon>Pseudomonadati</taxon>
        <taxon>Bacteroidota</taxon>
        <taxon>Cytophagia</taxon>
        <taxon>Cytophagales</taxon>
        <taxon>Bernardetiaceae</taxon>
        <taxon>Bernardetia</taxon>
    </lineage>
</organism>
<dbReference type="PANTHER" id="PTHR30231:SF42">
    <property type="entry name" value="EXONUCLEASE"/>
    <property type="match status" value="1"/>
</dbReference>
<keyword evidence="2" id="KW-0540">Nuclease</keyword>
<reference evidence="3" key="1">
    <citation type="submission" date="2012-06" db="EMBL/GenBank/DDBJ databases">
        <title>The complete genome of Flexibacter litoralis DSM 6794.</title>
        <authorList>
            <person name="Lucas S."/>
            <person name="Copeland A."/>
            <person name="Lapidus A."/>
            <person name="Glavina del Rio T."/>
            <person name="Dalin E."/>
            <person name="Tice H."/>
            <person name="Bruce D."/>
            <person name="Goodwin L."/>
            <person name="Pitluck S."/>
            <person name="Peters L."/>
            <person name="Ovchinnikova G."/>
            <person name="Lu M."/>
            <person name="Kyrpides N."/>
            <person name="Mavromatis K."/>
            <person name="Ivanova N."/>
            <person name="Brettin T."/>
            <person name="Detter J.C."/>
            <person name="Han C."/>
            <person name="Larimer F."/>
            <person name="Land M."/>
            <person name="Hauser L."/>
            <person name="Markowitz V."/>
            <person name="Cheng J.-F."/>
            <person name="Hugenholtz P."/>
            <person name="Woyke T."/>
            <person name="Wu D."/>
            <person name="Spring S."/>
            <person name="Lang E."/>
            <person name="Kopitz M."/>
            <person name="Brambilla E."/>
            <person name="Klenk H.-P."/>
            <person name="Eisen J.A."/>
        </authorList>
    </citation>
    <scope>NUCLEOTIDE SEQUENCE [LARGE SCALE GENOMIC DNA]</scope>
    <source>
        <strain evidence="3">ATCC 23117 / DSM 6794 / NBRC 15988 / NCIMB 1366 / Sio-4</strain>
    </source>
</reference>
<dbReference type="RefSeq" id="WP_014799335.1">
    <property type="nucleotide sequence ID" value="NC_018018.1"/>
</dbReference>
<dbReference type="GO" id="GO:0003676">
    <property type="term" value="F:nucleic acid binding"/>
    <property type="evidence" value="ECO:0007669"/>
    <property type="project" value="InterPro"/>
</dbReference>
<dbReference type="SMART" id="SM00479">
    <property type="entry name" value="EXOIII"/>
    <property type="match status" value="1"/>
</dbReference>
<dbReference type="Proteomes" id="UP000006054">
    <property type="component" value="Chromosome"/>
</dbReference>
<dbReference type="GO" id="GO:0005829">
    <property type="term" value="C:cytosol"/>
    <property type="evidence" value="ECO:0007669"/>
    <property type="project" value="TreeGrafter"/>
</dbReference>
<keyword evidence="3" id="KW-1185">Reference proteome</keyword>
<evidence type="ECO:0000313" key="2">
    <source>
        <dbReference type="EMBL" id="AFM05910.1"/>
    </source>
</evidence>
<dbReference type="EMBL" id="CP003345">
    <property type="protein sequence ID" value="AFM05910.1"/>
    <property type="molecule type" value="Genomic_DNA"/>
</dbReference>
<dbReference type="SUPFAM" id="SSF53098">
    <property type="entry name" value="Ribonuclease H-like"/>
    <property type="match status" value="1"/>
</dbReference>
<name>I4APM5_BERLS</name>
<dbReference type="InterPro" id="IPR012337">
    <property type="entry name" value="RNaseH-like_sf"/>
</dbReference>
<feature type="domain" description="Exonuclease" evidence="1">
    <location>
        <begin position="2"/>
        <end position="167"/>
    </location>
</feature>
<keyword evidence="2" id="KW-0269">Exonuclease</keyword>
<protein>
    <submittedName>
        <fullName evidence="2">DNA polymerase III epsilon subunit-like 3'-5' exonuclease</fullName>
    </submittedName>
</protein>
<evidence type="ECO:0000313" key="3">
    <source>
        <dbReference type="Proteomes" id="UP000006054"/>
    </source>
</evidence>
<dbReference type="GO" id="GO:0006259">
    <property type="term" value="P:DNA metabolic process"/>
    <property type="evidence" value="ECO:0007669"/>
    <property type="project" value="UniProtKB-ARBA"/>
</dbReference>
<dbReference type="PANTHER" id="PTHR30231">
    <property type="entry name" value="DNA POLYMERASE III SUBUNIT EPSILON"/>
    <property type="match status" value="1"/>
</dbReference>
<dbReference type="Gene3D" id="3.30.420.10">
    <property type="entry name" value="Ribonuclease H-like superfamily/Ribonuclease H"/>
    <property type="match status" value="1"/>
</dbReference>
<dbReference type="STRING" id="880071.Fleli_3592"/>
<dbReference type="eggNOG" id="COG0847">
    <property type="taxonomic scope" value="Bacteria"/>
</dbReference>
<accession>I4APM5</accession>
<dbReference type="CDD" id="cd06130">
    <property type="entry name" value="DNA_pol_III_epsilon_like"/>
    <property type="match status" value="1"/>
</dbReference>
<gene>
    <name evidence="2" type="ordered locus">Fleli_3592</name>
</gene>
<keyword evidence="2" id="KW-0378">Hydrolase</keyword>